<keyword evidence="1" id="KW-0472">Membrane</keyword>
<name>A0A4U6VCR1_SETVI</name>
<evidence type="ECO:0000256" key="1">
    <source>
        <dbReference type="SAM" id="Phobius"/>
    </source>
</evidence>
<sequence length="141" mass="15874">MKSSRTPHSLDWFTNCSIHVLTWVSISSTRPLSAAFNRIRHLCMKERILKIISAGFLNSTPSIAILFLVVHRPQHTVAKRKSLRLYLAHPNGSQFSSKSCMLVGILSHPNASLKHAHVNRAITQLKIMWSTVSGHPHNLHL</sequence>
<organism evidence="2 3">
    <name type="scientific">Setaria viridis</name>
    <name type="common">Green bristlegrass</name>
    <name type="synonym">Setaria italica subsp. viridis</name>
    <dbReference type="NCBI Taxonomy" id="4556"/>
    <lineage>
        <taxon>Eukaryota</taxon>
        <taxon>Viridiplantae</taxon>
        <taxon>Streptophyta</taxon>
        <taxon>Embryophyta</taxon>
        <taxon>Tracheophyta</taxon>
        <taxon>Spermatophyta</taxon>
        <taxon>Magnoliopsida</taxon>
        <taxon>Liliopsida</taxon>
        <taxon>Poales</taxon>
        <taxon>Poaceae</taxon>
        <taxon>PACMAD clade</taxon>
        <taxon>Panicoideae</taxon>
        <taxon>Panicodae</taxon>
        <taxon>Paniceae</taxon>
        <taxon>Cenchrinae</taxon>
        <taxon>Setaria</taxon>
    </lineage>
</organism>
<reference evidence="2" key="1">
    <citation type="submission" date="2019-03" db="EMBL/GenBank/DDBJ databases">
        <title>WGS assembly of Setaria viridis.</title>
        <authorList>
            <person name="Huang P."/>
            <person name="Jenkins J."/>
            <person name="Grimwood J."/>
            <person name="Barry K."/>
            <person name="Healey A."/>
            <person name="Mamidi S."/>
            <person name="Sreedasyam A."/>
            <person name="Shu S."/>
            <person name="Feldman M."/>
            <person name="Wu J."/>
            <person name="Yu Y."/>
            <person name="Chen C."/>
            <person name="Johnson J."/>
            <person name="Rokhsar D."/>
            <person name="Baxter I."/>
            <person name="Schmutz J."/>
            <person name="Brutnell T."/>
            <person name="Kellogg E."/>
        </authorList>
    </citation>
    <scope>NUCLEOTIDE SEQUENCE [LARGE SCALE GENOMIC DNA]</scope>
</reference>
<dbReference type="Gramene" id="TKW26472">
    <property type="protein sequence ID" value="TKW26472"/>
    <property type="gene ID" value="SEVIR_3G192100v2"/>
</dbReference>
<dbReference type="EMBL" id="CM016554">
    <property type="protein sequence ID" value="TKW26472.1"/>
    <property type="molecule type" value="Genomic_DNA"/>
</dbReference>
<keyword evidence="3" id="KW-1185">Reference proteome</keyword>
<evidence type="ECO:0000313" key="2">
    <source>
        <dbReference type="EMBL" id="TKW26472.1"/>
    </source>
</evidence>
<keyword evidence="1" id="KW-0812">Transmembrane</keyword>
<feature type="transmembrane region" description="Helical" evidence="1">
    <location>
        <begin position="48"/>
        <end position="70"/>
    </location>
</feature>
<gene>
    <name evidence="2" type="ORF">SEVIR_3G192100v2</name>
</gene>
<accession>A0A4U6VCR1</accession>
<evidence type="ECO:0000313" key="3">
    <source>
        <dbReference type="Proteomes" id="UP000298652"/>
    </source>
</evidence>
<dbReference type="Proteomes" id="UP000298652">
    <property type="component" value="Chromosome 3"/>
</dbReference>
<keyword evidence="1" id="KW-1133">Transmembrane helix</keyword>
<dbReference type="AlphaFoldDB" id="A0A4U6VCR1"/>
<protein>
    <submittedName>
        <fullName evidence="2">Uncharacterized protein</fullName>
    </submittedName>
</protein>
<proteinExistence type="predicted"/>